<proteinExistence type="predicted"/>
<organism evidence="1 2">
    <name type="scientific">Podospora didyma</name>
    <dbReference type="NCBI Taxonomy" id="330526"/>
    <lineage>
        <taxon>Eukaryota</taxon>
        <taxon>Fungi</taxon>
        <taxon>Dikarya</taxon>
        <taxon>Ascomycota</taxon>
        <taxon>Pezizomycotina</taxon>
        <taxon>Sordariomycetes</taxon>
        <taxon>Sordariomycetidae</taxon>
        <taxon>Sordariales</taxon>
        <taxon>Podosporaceae</taxon>
        <taxon>Podospora</taxon>
    </lineage>
</organism>
<protein>
    <submittedName>
        <fullName evidence="1">Uncharacterized protein</fullName>
    </submittedName>
</protein>
<dbReference type="EMBL" id="JAULSW010000009">
    <property type="protein sequence ID" value="KAK3369844.1"/>
    <property type="molecule type" value="Genomic_DNA"/>
</dbReference>
<keyword evidence="2" id="KW-1185">Reference proteome</keyword>
<accession>A0AAE0K4K5</accession>
<evidence type="ECO:0000313" key="2">
    <source>
        <dbReference type="Proteomes" id="UP001285441"/>
    </source>
</evidence>
<name>A0AAE0K4K5_9PEZI</name>
<dbReference type="Proteomes" id="UP001285441">
    <property type="component" value="Unassembled WGS sequence"/>
</dbReference>
<gene>
    <name evidence="1" type="ORF">B0H63DRAFT_514109</name>
</gene>
<comment type="caution">
    <text evidence="1">The sequence shown here is derived from an EMBL/GenBank/DDBJ whole genome shotgun (WGS) entry which is preliminary data.</text>
</comment>
<sequence length="727" mass="81608">MNLELADEDRTARIIWAGHILSYLTRHQSNIRLRGLQLVQAAHEDEEEEKLPDDDQLDSDAATERMACLSWSQESIRFRFLDCAAQLLSPSKGWECALSADIRQFLHTKPQAKDGRKIWHVLKSLARPILDCRTLRDIAIRHPQFQNIHICPVRQRHKTSLRDAYRDEHEVDITFAWNKLAPGGSSLPEAEVLVDFSNKFKSDCGKSFALHAEMQLFMHCESGAAFKKACLLCKSFLEALARPVATRGRRICYPAWGVPPPTSPGTVTALEELGKMLVSRVKSHLADSVRIGKRLVVPAVHQSTILEKRPLKPTLNSSKRQGYKAKSLHLDPELPDAQQYASCNARRLTGAATSFYVRNLRAGLQGLHHLTRGPYSSQQMADEDKPQMIWVFCERKQDPDDGVEYDTAQLHPLLGSDNPFIATCHVNHNPIRGRQLGSSIALWAPKKAGYAVALRFRETFLIDGSSSNRSILASAGIYDAVPHQWRGSVVAMRTTWSELYEDITLADFRHALDYFLSYGTTDTKQSGGDDDDSQGRRPPTTICDAMICCYGERKLHGSERYASVEVPTHHPTRTVGKDGSISPISRRLGMPLRLWKYPDIEAWIDPPGWNRTMGAESSQGAAFLMMETDPKSSGWGLAPIYWNNSLGNVLVIREDEEDLSVDDLGAICRFVRKKLLPMFEDSADFGTAQRTKKEVLLEFMTAGNLDKLKKERAGCSGKDSNSDYGRF</sequence>
<reference evidence="1" key="1">
    <citation type="journal article" date="2023" name="Mol. Phylogenet. Evol.">
        <title>Genome-scale phylogeny and comparative genomics of the fungal order Sordariales.</title>
        <authorList>
            <person name="Hensen N."/>
            <person name="Bonometti L."/>
            <person name="Westerberg I."/>
            <person name="Brannstrom I.O."/>
            <person name="Guillou S."/>
            <person name="Cros-Aarteil S."/>
            <person name="Calhoun S."/>
            <person name="Haridas S."/>
            <person name="Kuo A."/>
            <person name="Mondo S."/>
            <person name="Pangilinan J."/>
            <person name="Riley R."/>
            <person name="LaButti K."/>
            <person name="Andreopoulos B."/>
            <person name="Lipzen A."/>
            <person name="Chen C."/>
            <person name="Yan M."/>
            <person name="Daum C."/>
            <person name="Ng V."/>
            <person name="Clum A."/>
            <person name="Steindorff A."/>
            <person name="Ohm R.A."/>
            <person name="Martin F."/>
            <person name="Silar P."/>
            <person name="Natvig D.O."/>
            <person name="Lalanne C."/>
            <person name="Gautier V."/>
            <person name="Ament-Velasquez S.L."/>
            <person name="Kruys A."/>
            <person name="Hutchinson M.I."/>
            <person name="Powell A.J."/>
            <person name="Barry K."/>
            <person name="Miller A.N."/>
            <person name="Grigoriev I.V."/>
            <person name="Debuchy R."/>
            <person name="Gladieux P."/>
            <person name="Hiltunen Thoren M."/>
            <person name="Johannesson H."/>
        </authorList>
    </citation>
    <scope>NUCLEOTIDE SEQUENCE</scope>
    <source>
        <strain evidence="1">CBS 232.78</strain>
    </source>
</reference>
<dbReference type="AlphaFoldDB" id="A0AAE0K4K5"/>
<reference evidence="1" key="2">
    <citation type="submission" date="2023-06" db="EMBL/GenBank/DDBJ databases">
        <authorList>
            <consortium name="Lawrence Berkeley National Laboratory"/>
            <person name="Haridas S."/>
            <person name="Hensen N."/>
            <person name="Bonometti L."/>
            <person name="Westerberg I."/>
            <person name="Brannstrom I.O."/>
            <person name="Guillou S."/>
            <person name="Cros-Aarteil S."/>
            <person name="Calhoun S."/>
            <person name="Kuo A."/>
            <person name="Mondo S."/>
            <person name="Pangilinan J."/>
            <person name="Riley R."/>
            <person name="LaButti K."/>
            <person name="Andreopoulos B."/>
            <person name="Lipzen A."/>
            <person name="Chen C."/>
            <person name="Yanf M."/>
            <person name="Daum C."/>
            <person name="Ng V."/>
            <person name="Clum A."/>
            <person name="Steindorff A."/>
            <person name="Ohm R."/>
            <person name="Martin F."/>
            <person name="Silar P."/>
            <person name="Natvig D."/>
            <person name="Lalanne C."/>
            <person name="Gautier V."/>
            <person name="Ament-velasquez S.L."/>
            <person name="Kruys A."/>
            <person name="Hutchinson M.I."/>
            <person name="Powell A.J."/>
            <person name="Barry K."/>
            <person name="Miller A.N."/>
            <person name="Grigoriev I.V."/>
            <person name="Debuchy R."/>
            <person name="Gladieux P."/>
            <person name="Thoren M.H."/>
            <person name="Johannesson H."/>
        </authorList>
    </citation>
    <scope>NUCLEOTIDE SEQUENCE</scope>
    <source>
        <strain evidence="1">CBS 232.78</strain>
    </source>
</reference>
<evidence type="ECO:0000313" key="1">
    <source>
        <dbReference type="EMBL" id="KAK3369844.1"/>
    </source>
</evidence>